<name>A0A6G1CJ70_9ORYZ</name>
<dbReference type="EMBL" id="SPHZ02000009">
    <property type="protein sequence ID" value="KAF0900077.1"/>
    <property type="molecule type" value="Genomic_DNA"/>
</dbReference>
<organism evidence="1 2">
    <name type="scientific">Oryza meyeriana var. granulata</name>
    <dbReference type="NCBI Taxonomy" id="110450"/>
    <lineage>
        <taxon>Eukaryota</taxon>
        <taxon>Viridiplantae</taxon>
        <taxon>Streptophyta</taxon>
        <taxon>Embryophyta</taxon>
        <taxon>Tracheophyta</taxon>
        <taxon>Spermatophyta</taxon>
        <taxon>Magnoliopsida</taxon>
        <taxon>Liliopsida</taxon>
        <taxon>Poales</taxon>
        <taxon>Poaceae</taxon>
        <taxon>BOP clade</taxon>
        <taxon>Oryzoideae</taxon>
        <taxon>Oryzeae</taxon>
        <taxon>Oryzinae</taxon>
        <taxon>Oryza</taxon>
        <taxon>Oryza meyeriana</taxon>
    </lineage>
</organism>
<evidence type="ECO:0000313" key="2">
    <source>
        <dbReference type="Proteomes" id="UP000479710"/>
    </source>
</evidence>
<comment type="caution">
    <text evidence="1">The sequence shown here is derived from an EMBL/GenBank/DDBJ whole genome shotgun (WGS) entry which is preliminary data.</text>
</comment>
<protein>
    <submittedName>
        <fullName evidence="1">Uncharacterized protein</fullName>
    </submittedName>
</protein>
<dbReference type="Proteomes" id="UP000479710">
    <property type="component" value="Unassembled WGS sequence"/>
</dbReference>
<dbReference type="AlphaFoldDB" id="A0A6G1CJ70"/>
<accession>A0A6G1CJ70</accession>
<keyword evidence="2" id="KW-1185">Reference proteome</keyword>
<proteinExistence type="predicted"/>
<evidence type="ECO:0000313" key="1">
    <source>
        <dbReference type="EMBL" id="KAF0900077.1"/>
    </source>
</evidence>
<sequence length="131" mass="14950">MYPELEVLNVWSSKMDFGGGVDIHLPMLKLLHMDDFAVQTTGDSVHVRAYDVSPAGYHFAVDMRVLIGQQGDGEIFFNSDYWTGRSIDDCRAQMTRVLQSLHANVETPEDLEKFLEVHYPEHRGHEVELQA</sequence>
<reference evidence="1 2" key="1">
    <citation type="submission" date="2019-11" db="EMBL/GenBank/DDBJ databases">
        <title>Whole genome sequence of Oryza granulata.</title>
        <authorList>
            <person name="Li W."/>
        </authorList>
    </citation>
    <scope>NUCLEOTIDE SEQUENCE [LARGE SCALE GENOMIC DNA]</scope>
    <source>
        <strain evidence="2">cv. Menghai</strain>
        <tissue evidence="1">Leaf</tissue>
    </source>
</reference>
<gene>
    <name evidence="1" type="ORF">E2562_026813</name>
</gene>